<evidence type="ECO:0000313" key="1">
    <source>
        <dbReference type="EMBL" id="PMD26752.1"/>
    </source>
</evidence>
<proteinExistence type="predicted"/>
<reference evidence="1 2" key="1">
    <citation type="submission" date="2016-05" db="EMBL/GenBank/DDBJ databases">
        <title>A degradative enzymes factory behind the ericoid mycorrhizal symbiosis.</title>
        <authorList>
            <consortium name="DOE Joint Genome Institute"/>
            <person name="Martino E."/>
            <person name="Morin E."/>
            <person name="Grelet G."/>
            <person name="Kuo A."/>
            <person name="Kohler A."/>
            <person name="Daghino S."/>
            <person name="Barry K."/>
            <person name="Choi C."/>
            <person name="Cichocki N."/>
            <person name="Clum A."/>
            <person name="Copeland A."/>
            <person name="Hainaut M."/>
            <person name="Haridas S."/>
            <person name="Labutti K."/>
            <person name="Lindquist E."/>
            <person name="Lipzen A."/>
            <person name="Khouja H.-R."/>
            <person name="Murat C."/>
            <person name="Ohm R."/>
            <person name="Olson A."/>
            <person name="Spatafora J."/>
            <person name="Veneault-Fourrey C."/>
            <person name="Henrissat B."/>
            <person name="Grigoriev I."/>
            <person name="Martin F."/>
            <person name="Perotto S."/>
        </authorList>
    </citation>
    <scope>NUCLEOTIDE SEQUENCE [LARGE SCALE GENOMIC DNA]</scope>
    <source>
        <strain evidence="1 2">UAMH 7357</strain>
    </source>
</reference>
<dbReference type="Proteomes" id="UP000235672">
    <property type="component" value="Unassembled WGS sequence"/>
</dbReference>
<organism evidence="1 2">
    <name type="scientific">Hyaloscypha hepaticicola</name>
    <dbReference type="NCBI Taxonomy" id="2082293"/>
    <lineage>
        <taxon>Eukaryota</taxon>
        <taxon>Fungi</taxon>
        <taxon>Dikarya</taxon>
        <taxon>Ascomycota</taxon>
        <taxon>Pezizomycotina</taxon>
        <taxon>Leotiomycetes</taxon>
        <taxon>Helotiales</taxon>
        <taxon>Hyaloscyphaceae</taxon>
        <taxon>Hyaloscypha</taxon>
    </lineage>
</organism>
<protein>
    <submittedName>
        <fullName evidence="1">Uncharacterized protein</fullName>
    </submittedName>
</protein>
<accession>A0A2J6QKF1</accession>
<sequence length="62" mass="7022">MLDRRVLYDSPLAIIKLIVSGGCVEWRLFANAKELPLARETRMQYMTVILALEACCSVSHIL</sequence>
<keyword evidence="2" id="KW-1185">Reference proteome</keyword>
<gene>
    <name evidence="1" type="ORF">NA56DRAFT_296054</name>
</gene>
<dbReference type="OrthoDB" id="423221at2759"/>
<name>A0A2J6QKF1_9HELO</name>
<dbReference type="AlphaFoldDB" id="A0A2J6QKF1"/>
<evidence type="ECO:0000313" key="2">
    <source>
        <dbReference type="Proteomes" id="UP000235672"/>
    </source>
</evidence>
<dbReference type="EMBL" id="KZ613467">
    <property type="protein sequence ID" value="PMD26752.1"/>
    <property type="molecule type" value="Genomic_DNA"/>
</dbReference>